<feature type="region of interest" description="Disordered" evidence="1">
    <location>
        <begin position="52"/>
        <end position="97"/>
    </location>
</feature>
<proteinExistence type="predicted"/>
<accession>A0AA38RJR2</accession>
<feature type="region of interest" description="Disordered" evidence="1">
    <location>
        <begin position="146"/>
        <end position="171"/>
    </location>
</feature>
<feature type="compositionally biased region" description="Basic and acidic residues" evidence="1">
    <location>
        <begin position="221"/>
        <end position="230"/>
    </location>
</feature>
<feature type="compositionally biased region" description="Basic and acidic residues" evidence="1">
    <location>
        <begin position="305"/>
        <end position="351"/>
    </location>
</feature>
<keyword evidence="4" id="KW-1185">Reference proteome</keyword>
<dbReference type="SMART" id="SM01083">
    <property type="entry name" value="Cir_N"/>
    <property type="match status" value="1"/>
</dbReference>
<evidence type="ECO:0000256" key="1">
    <source>
        <dbReference type="SAM" id="MobiDB-lite"/>
    </source>
</evidence>
<dbReference type="EMBL" id="JANBVO010000009">
    <property type="protein sequence ID" value="KAJ9149967.1"/>
    <property type="molecule type" value="Genomic_DNA"/>
</dbReference>
<feature type="domain" description="CBF1-interacting co-repressor CIR N-terminal" evidence="2">
    <location>
        <begin position="10"/>
        <end position="46"/>
    </location>
</feature>
<evidence type="ECO:0000313" key="4">
    <source>
        <dbReference type="Proteomes" id="UP001174694"/>
    </source>
</evidence>
<feature type="region of interest" description="Disordered" evidence="1">
    <location>
        <begin position="200"/>
        <end position="375"/>
    </location>
</feature>
<comment type="caution">
    <text evidence="3">The sequence shown here is derived from an EMBL/GenBank/DDBJ whole genome shotgun (WGS) entry which is preliminary data.</text>
</comment>
<feature type="compositionally biased region" description="Basic and acidic residues" evidence="1">
    <location>
        <begin position="247"/>
        <end position="275"/>
    </location>
</feature>
<evidence type="ECO:0000313" key="3">
    <source>
        <dbReference type="EMBL" id="KAJ9149967.1"/>
    </source>
</evidence>
<organism evidence="3 4">
    <name type="scientific">Pleurostoma richardsiae</name>
    <dbReference type="NCBI Taxonomy" id="41990"/>
    <lineage>
        <taxon>Eukaryota</taxon>
        <taxon>Fungi</taxon>
        <taxon>Dikarya</taxon>
        <taxon>Ascomycota</taxon>
        <taxon>Pezizomycotina</taxon>
        <taxon>Sordariomycetes</taxon>
        <taxon>Sordariomycetidae</taxon>
        <taxon>Calosphaeriales</taxon>
        <taxon>Pleurostomataceae</taxon>
        <taxon>Pleurostoma</taxon>
    </lineage>
</organism>
<feature type="compositionally biased region" description="Pro residues" evidence="1">
    <location>
        <begin position="56"/>
        <end position="68"/>
    </location>
</feature>
<feature type="compositionally biased region" description="Basic and acidic residues" evidence="1">
    <location>
        <begin position="202"/>
        <end position="213"/>
    </location>
</feature>
<feature type="compositionally biased region" description="Basic and acidic residues" evidence="1">
    <location>
        <begin position="151"/>
        <end position="169"/>
    </location>
</feature>
<dbReference type="PANTHER" id="PTHR22093">
    <property type="entry name" value="LEUKOCYTE RECEPTOR CLUSTER LRC MEMBER 1"/>
    <property type="match status" value="1"/>
</dbReference>
<evidence type="ECO:0000259" key="2">
    <source>
        <dbReference type="SMART" id="SM01083"/>
    </source>
</evidence>
<dbReference type="InterPro" id="IPR039875">
    <property type="entry name" value="LENG1-like"/>
</dbReference>
<gene>
    <name evidence="3" type="ORF">NKR23_g4001</name>
</gene>
<sequence>MPLHLLGKKSWNVYNAANVERVRRDEAAARACEEASEQRMQEADAARRLAILRGEVPPPLPSPSPPAADLPGRASRDATVGFLREKRKRKRAGEDDTDFEMRVAREEAEAGGKARTELLRSRNTSVKTGDIVGKDGHIDLFGEEVAAQQQRGEKSAEAEAEKAKKRRDEEDQYTLRFANAAGRGRQLLSSAGPWYAKSWESAAEKEADVETPGKDAWGNEDPERRRRDAARMQAGDPLAMMKTGARKVREIERDRKREADERERELRELRREERRSGRKRRRRGESGEDGNGAGELEGFSLDAPQSRRREQEPGRQKDRADRGLAQGHRDNKWEGEEAHRWGRRNDDAFKHESRRRHHHRELDNQKASKVADMAQ</sequence>
<dbReference type="InterPro" id="IPR019339">
    <property type="entry name" value="CIR_N_dom"/>
</dbReference>
<dbReference type="AlphaFoldDB" id="A0AA38RJR2"/>
<protein>
    <recommendedName>
        <fullName evidence="2">CBF1-interacting co-repressor CIR N-terminal domain-containing protein</fullName>
    </recommendedName>
</protein>
<reference evidence="3" key="1">
    <citation type="submission" date="2022-07" db="EMBL/GenBank/DDBJ databases">
        <title>Fungi with potential for degradation of polypropylene.</title>
        <authorList>
            <person name="Gostincar C."/>
        </authorList>
    </citation>
    <scope>NUCLEOTIDE SEQUENCE</scope>
    <source>
        <strain evidence="3">EXF-13308</strain>
    </source>
</reference>
<name>A0AA38RJR2_9PEZI</name>
<dbReference type="PANTHER" id="PTHR22093:SF0">
    <property type="entry name" value="LEUKOCYTE RECEPTOR CLUSTER MEMBER 1"/>
    <property type="match status" value="1"/>
</dbReference>
<dbReference type="Pfam" id="PF10197">
    <property type="entry name" value="Cir_N"/>
    <property type="match status" value="1"/>
</dbReference>
<dbReference type="Proteomes" id="UP001174694">
    <property type="component" value="Unassembled WGS sequence"/>
</dbReference>